<evidence type="ECO:0000256" key="1">
    <source>
        <dbReference type="ARBA" id="ARBA00004976"/>
    </source>
</evidence>
<dbReference type="SMART" id="SM00954">
    <property type="entry name" value="RelA_SpoT"/>
    <property type="match status" value="1"/>
</dbReference>
<evidence type="ECO:0000256" key="2">
    <source>
        <dbReference type="SAM" id="MobiDB-lite"/>
    </source>
</evidence>
<reference evidence="4 5" key="1">
    <citation type="submission" date="2019-03" db="EMBL/GenBank/DDBJ databases">
        <title>Genomic Encyclopedia of Type Strains, Phase IV (KMG-IV): sequencing the most valuable type-strain genomes for metagenomic binning, comparative biology and taxonomic classification.</title>
        <authorList>
            <person name="Goeker M."/>
        </authorList>
    </citation>
    <scope>NUCLEOTIDE SEQUENCE [LARGE SCALE GENOMIC DNA]</scope>
    <source>
        <strain evidence="4 5">DSM 28287</strain>
    </source>
</reference>
<evidence type="ECO:0000313" key="4">
    <source>
        <dbReference type="EMBL" id="TDP54609.1"/>
    </source>
</evidence>
<gene>
    <name evidence="4" type="ORF">EV211_12017</name>
</gene>
<evidence type="ECO:0000259" key="3">
    <source>
        <dbReference type="SMART" id="SM00954"/>
    </source>
</evidence>
<dbReference type="CDD" id="cd05399">
    <property type="entry name" value="NT_Rel-Spo_like"/>
    <property type="match status" value="1"/>
</dbReference>
<dbReference type="SUPFAM" id="SSF81301">
    <property type="entry name" value="Nucleotidyltransferase"/>
    <property type="match status" value="1"/>
</dbReference>
<dbReference type="OrthoDB" id="9789634at2"/>
<keyword evidence="4" id="KW-0418">Kinase</keyword>
<dbReference type="Gene3D" id="1.10.287.860">
    <property type="entry name" value="Nucleotidyltransferase"/>
    <property type="match status" value="1"/>
</dbReference>
<dbReference type="PANTHER" id="PTHR47837:SF2">
    <property type="entry name" value="GTP PYROPHOSPHOKINASE YWAC"/>
    <property type="match status" value="1"/>
</dbReference>
<name>A0A4R6Q3V0_9FIRM</name>
<accession>A0A4R6Q3V0</accession>
<protein>
    <submittedName>
        <fullName evidence="4">Putative GTP pyrophosphokinase</fullName>
    </submittedName>
</protein>
<dbReference type="UniPathway" id="UPA00908">
    <property type="reaction ID" value="UER00884"/>
</dbReference>
<dbReference type="GO" id="GO:0015970">
    <property type="term" value="P:guanosine tetraphosphate biosynthetic process"/>
    <property type="evidence" value="ECO:0007669"/>
    <property type="project" value="UniProtKB-UniPathway"/>
</dbReference>
<dbReference type="InterPro" id="IPR052366">
    <property type="entry name" value="GTP_Pyrophosphokinase"/>
</dbReference>
<keyword evidence="5" id="KW-1185">Reference proteome</keyword>
<dbReference type="InterPro" id="IPR007685">
    <property type="entry name" value="RelA_SpoT"/>
</dbReference>
<dbReference type="Proteomes" id="UP000295500">
    <property type="component" value="Unassembled WGS sequence"/>
</dbReference>
<feature type="region of interest" description="Disordered" evidence="2">
    <location>
        <begin position="231"/>
        <end position="251"/>
    </location>
</feature>
<comment type="pathway">
    <text evidence="1">Purine metabolism; ppGpp biosynthesis; ppGpp from GTP: step 1/2.</text>
</comment>
<feature type="compositionally biased region" description="Polar residues" evidence="2">
    <location>
        <begin position="240"/>
        <end position="251"/>
    </location>
</feature>
<dbReference type="InterPro" id="IPR043519">
    <property type="entry name" value="NT_sf"/>
</dbReference>
<keyword evidence="4" id="KW-0808">Transferase</keyword>
<sequence length="251" mass="29050">MSNLNDTKKEEPIGNILKNKMPEHPEDVLTSFKDFDILMMRYDSAIREVRTKLEILNDELSLIGDNSPISSISSRRKKPLSIYEKLIKQENEITLGSVEENLNDVAGIRVICSFVDDIYKVARMLVQQDDITLIEVKDYIKNPKPNGYRSYHMIVEVPVFFSNEKRPMRVEVQIRTVAMDFWASLEHQMRYKKDIPQYKTEEIAKALKDCADTIADTDMKMLAIREKIGHDGGRSRDQFSKTMSSSIDNHQ</sequence>
<feature type="region of interest" description="Disordered" evidence="2">
    <location>
        <begin position="1"/>
        <end position="20"/>
    </location>
</feature>
<proteinExistence type="predicted"/>
<feature type="compositionally biased region" description="Basic and acidic residues" evidence="2">
    <location>
        <begin position="1"/>
        <end position="12"/>
    </location>
</feature>
<dbReference type="Gene3D" id="3.30.460.10">
    <property type="entry name" value="Beta Polymerase, domain 2"/>
    <property type="match status" value="1"/>
</dbReference>
<dbReference type="EMBL" id="SNXO01000020">
    <property type="protein sequence ID" value="TDP54609.1"/>
    <property type="molecule type" value="Genomic_DNA"/>
</dbReference>
<dbReference type="Pfam" id="PF04607">
    <property type="entry name" value="RelA_SpoT"/>
    <property type="match status" value="1"/>
</dbReference>
<dbReference type="GO" id="GO:0016301">
    <property type="term" value="F:kinase activity"/>
    <property type="evidence" value="ECO:0007669"/>
    <property type="project" value="UniProtKB-KW"/>
</dbReference>
<dbReference type="PANTHER" id="PTHR47837">
    <property type="entry name" value="GTP PYROPHOSPHOKINASE YJBM"/>
    <property type="match status" value="1"/>
</dbReference>
<dbReference type="RefSeq" id="WP_133528585.1">
    <property type="nucleotide sequence ID" value="NZ_CALCQM010000036.1"/>
</dbReference>
<comment type="caution">
    <text evidence="4">The sequence shown here is derived from an EMBL/GenBank/DDBJ whole genome shotgun (WGS) entry which is preliminary data.</text>
</comment>
<organism evidence="4 5">
    <name type="scientific">Aminicella lysinilytica</name>
    <dbReference type="NCBI Taxonomy" id="433323"/>
    <lineage>
        <taxon>Bacteria</taxon>
        <taxon>Bacillati</taxon>
        <taxon>Bacillota</taxon>
        <taxon>Clostridia</taxon>
        <taxon>Peptostreptococcales</taxon>
        <taxon>Anaerovoracaceae</taxon>
        <taxon>Aminicella</taxon>
    </lineage>
</organism>
<dbReference type="AlphaFoldDB" id="A0A4R6Q3V0"/>
<feature type="domain" description="RelA/SpoT" evidence="3">
    <location>
        <begin position="74"/>
        <end position="197"/>
    </location>
</feature>
<evidence type="ECO:0000313" key="5">
    <source>
        <dbReference type="Proteomes" id="UP000295500"/>
    </source>
</evidence>